<dbReference type="GO" id="GO:0003677">
    <property type="term" value="F:DNA binding"/>
    <property type="evidence" value="ECO:0007669"/>
    <property type="project" value="UniProtKB-KW"/>
</dbReference>
<evidence type="ECO:0000256" key="5">
    <source>
        <dbReference type="ARBA" id="ARBA00049957"/>
    </source>
</evidence>
<feature type="domain" description="5'-3' exonuclease" evidence="8">
    <location>
        <begin position="8"/>
        <end position="306"/>
    </location>
</feature>
<dbReference type="GO" id="GO:0008409">
    <property type="term" value="F:5'-3' exonuclease activity"/>
    <property type="evidence" value="ECO:0007669"/>
    <property type="project" value="InterPro"/>
</dbReference>
<proteinExistence type="predicted"/>
<feature type="region of interest" description="Disordered" evidence="7">
    <location>
        <begin position="299"/>
        <end position="319"/>
    </location>
</feature>
<dbReference type="AlphaFoldDB" id="A0A5C8ZHM7"/>
<keyword evidence="9" id="KW-0255">Endonuclease</keyword>
<dbReference type="SMART" id="SM00475">
    <property type="entry name" value="53EXOc"/>
    <property type="match status" value="1"/>
</dbReference>
<dbReference type="InterPro" id="IPR020046">
    <property type="entry name" value="5-3_exonucl_a-hlix_arch_N"/>
</dbReference>
<dbReference type="GO" id="GO:0033567">
    <property type="term" value="P:DNA replication, Okazaki fragment processing"/>
    <property type="evidence" value="ECO:0007669"/>
    <property type="project" value="InterPro"/>
</dbReference>
<dbReference type="InterPro" id="IPR020045">
    <property type="entry name" value="DNA_polI_H3TH"/>
</dbReference>
<evidence type="ECO:0000256" key="2">
    <source>
        <dbReference type="ARBA" id="ARBA00022801"/>
    </source>
</evidence>
<keyword evidence="10" id="KW-1185">Reference proteome</keyword>
<name>A0A5C8ZHM7_9ACTN</name>
<dbReference type="InterPro" id="IPR036279">
    <property type="entry name" value="5-3_exonuclease_C_sf"/>
</dbReference>
<dbReference type="GO" id="GO:0017108">
    <property type="term" value="F:5'-flap endonuclease activity"/>
    <property type="evidence" value="ECO:0007669"/>
    <property type="project" value="InterPro"/>
</dbReference>
<protein>
    <recommendedName>
        <fullName evidence="6">5'-3' exonuclease</fullName>
    </recommendedName>
</protein>
<dbReference type="InterPro" id="IPR008918">
    <property type="entry name" value="HhH2"/>
</dbReference>
<reference evidence="9 10" key="1">
    <citation type="submission" date="2019-07" db="EMBL/GenBank/DDBJ databases">
        <title>Quadrisphaera sp. strain DD2A genome sequencing and assembly.</title>
        <authorList>
            <person name="Kim I."/>
        </authorList>
    </citation>
    <scope>NUCLEOTIDE SEQUENCE [LARGE SCALE GENOMIC DNA]</scope>
    <source>
        <strain evidence="9 10">DD2A</strain>
    </source>
</reference>
<dbReference type="SMART" id="SM00279">
    <property type="entry name" value="HhH2"/>
    <property type="match status" value="1"/>
</dbReference>
<accession>A0A5C8ZHM7</accession>
<dbReference type="CDD" id="cd09898">
    <property type="entry name" value="H3TH_53EXO"/>
    <property type="match status" value="1"/>
</dbReference>
<evidence type="ECO:0000256" key="4">
    <source>
        <dbReference type="ARBA" id="ARBA00023125"/>
    </source>
</evidence>
<evidence type="ECO:0000256" key="7">
    <source>
        <dbReference type="SAM" id="MobiDB-lite"/>
    </source>
</evidence>
<dbReference type="PANTHER" id="PTHR42646:SF2">
    <property type="entry name" value="5'-3' EXONUCLEASE FAMILY PROTEIN"/>
    <property type="match status" value="1"/>
</dbReference>
<comment type="function">
    <text evidence="5">5'-3' exonuclease acting preferentially on double-stranded DNA.</text>
</comment>
<keyword evidence="2" id="KW-0378">Hydrolase</keyword>
<evidence type="ECO:0000313" key="10">
    <source>
        <dbReference type="Proteomes" id="UP000321234"/>
    </source>
</evidence>
<dbReference type="Gene3D" id="1.10.150.20">
    <property type="entry name" value="5' to 3' exonuclease, C-terminal subdomain"/>
    <property type="match status" value="1"/>
</dbReference>
<evidence type="ECO:0000259" key="8">
    <source>
        <dbReference type="SMART" id="SM00475"/>
    </source>
</evidence>
<organism evidence="9 10">
    <name type="scientific">Quadrisphaera setariae</name>
    <dbReference type="NCBI Taxonomy" id="2593304"/>
    <lineage>
        <taxon>Bacteria</taxon>
        <taxon>Bacillati</taxon>
        <taxon>Actinomycetota</taxon>
        <taxon>Actinomycetes</taxon>
        <taxon>Kineosporiales</taxon>
        <taxon>Kineosporiaceae</taxon>
        <taxon>Quadrisphaera</taxon>
    </lineage>
</organism>
<keyword evidence="4" id="KW-0238">DNA-binding</keyword>
<dbReference type="SUPFAM" id="SSF88723">
    <property type="entry name" value="PIN domain-like"/>
    <property type="match status" value="1"/>
</dbReference>
<dbReference type="InterPro" id="IPR029060">
    <property type="entry name" value="PIN-like_dom_sf"/>
</dbReference>
<evidence type="ECO:0000313" key="9">
    <source>
        <dbReference type="EMBL" id="TXR56659.1"/>
    </source>
</evidence>
<evidence type="ECO:0000256" key="6">
    <source>
        <dbReference type="ARBA" id="ARBA00050026"/>
    </source>
</evidence>
<dbReference type="Proteomes" id="UP000321234">
    <property type="component" value="Unassembled WGS sequence"/>
</dbReference>
<feature type="compositionally biased region" description="Basic and acidic residues" evidence="7">
    <location>
        <begin position="302"/>
        <end position="314"/>
    </location>
</feature>
<dbReference type="Pfam" id="PF01367">
    <property type="entry name" value="5_3_exonuc"/>
    <property type="match status" value="1"/>
</dbReference>
<keyword evidence="1" id="KW-0540">Nuclease</keyword>
<dbReference type="SUPFAM" id="SSF47807">
    <property type="entry name" value="5' to 3' exonuclease, C-terminal subdomain"/>
    <property type="match status" value="1"/>
</dbReference>
<dbReference type="RefSeq" id="WP_147925788.1">
    <property type="nucleotide sequence ID" value="NZ_VKAC01000004.1"/>
</dbReference>
<keyword evidence="3" id="KW-0269">Exonuclease</keyword>
<dbReference type="Pfam" id="PF02739">
    <property type="entry name" value="5_3_exonuc_N"/>
    <property type="match status" value="1"/>
</dbReference>
<comment type="caution">
    <text evidence="9">The sequence shown here is derived from an EMBL/GenBank/DDBJ whole genome shotgun (WGS) entry which is preliminary data.</text>
</comment>
<gene>
    <name evidence="9" type="ORF">FMM08_07780</name>
</gene>
<sequence>MPDAPQSQRLLLLDAATLYFRAFYAIPSSVTAPDGTPSGAVRGFLDMTATLVDRFRPAAVVACWDDDWRPAWRVARIGSYKAHRVASEGPAAGGASQEEVPEHLPAQVDGIIELLAALGVPRTGAPACEADDVAGVLATRPRVLGGGDGAGGGGGVDVVSGDRDLLQLVDDDAHGGAGVRVVWIGKGVGGAEVVDGAALAERYALPAQRPGDAYADLAVLRGDPSDGLPGVAGIGEKTAASLLRRHGDLAGVLQAALDGAGSPDPLTPSQRRRLAEAADYLDVAPRVVRVLRDGEVVEPFGDDERGARAEDVPRLDLSPASGRVDEAAVAALAERWGARSPAERLVAALTR</sequence>
<dbReference type="CDD" id="cd09859">
    <property type="entry name" value="PIN_53EXO"/>
    <property type="match status" value="1"/>
</dbReference>
<dbReference type="InterPro" id="IPR002421">
    <property type="entry name" value="5-3_exonuclease"/>
</dbReference>
<dbReference type="OrthoDB" id="9806424at2"/>
<evidence type="ECO:0000256" key="3">
    <source>
        <dbReference type="ARBA" id="ARBA00022839"/>
    </source>
</evidence>
<evidence type="ECO:0000256" key="1">
    <source>
        <dbReference type="ARBA" id="ARBA00022722"/>
    </source>
</evidence>
<dbReference type="InterPro" id="IPR038969">
    <property type="entry name" value="FEN"/>
</dbReference>
<dbReference type="EMBL" id="VKAC01000004">
    <property type="protein sequence ID" value="TXR56659.1"/>
    <property type="molecule type" value="Genomic_DNA"/>
</dbReference>
<dbReference type="PANTHER" id="PTHR42646">
    <property type="entry name" value="FLAP ENDONUCLEASE XNI"/>
    <property type="match status" value="1"/>
</dbReference>
<dbReference type="Gene3D" id="3.40.50.1010">
    <property type="entry name" value="5'-nuclease"/>
    <property type="match status" value="1"/>
</dbReference>